<dbReference type="Gene3D" id="4.10.1000.10">
    <property type="entry name" value="Zinc finger, CCCH-type"/>
    <property type="match status" value="1"/>
</dbReference>
<feature type="domain" description="C3H1-type" evidence="7">
    <location>
        <begin position="97"/>
        <end position="125"/>
    </location>
</feature>
<dbReference type="Proteomes" id="UP001153555">
    <property type="component" value="Unassembled WGS sequence"/>
</dbReference>
<evidence type="ECO:0000256" key="1">
    <source>
        <dbReference type="ARBA" id="ARBA00022723"/>
    </source>
</evidence>
<dbReference type="EMBL" id="CACSLK010027751">
    <property type="protein sequence ID" value="CAA0827140.1"/>
    <property type="molecule type" value="Genomic_DNA"/>
</dbReference>
<keyword evidence="5" id="KW-0694">RNA-binding</keyword>
<organism evidence="8 9">
    <name type="scientific">Striga hermonthica</name>
    <name type="common">Purple witchweed</name>
    <name type="synonym">Buchnera hermonthica</name>
    <dbReference type="NCBI Taxonomy" id="68872"/>
    <lineage>
        <taxon>Eukaryota</taxon>
        <taxon>Viridiplantae</taxon>
        <taxon>Streptophyta</taxon>
        <taxon>Embryophyta</taxon>
        <taxon>Tracheophyta</taxon>
        <taxon>Spermatophyta</taxon>
        <taxon>Magnoliopsida</taxon>
        <taxon>eudicotyledons</taxon>
        <taxon>Gunneridae</taxon>
        <taxon>Pentapetalae</taxon>
        <taxon>asterids</taxon>
        <taxon>lamiids</taxon>
        <taxon>Lamiales</taxon>
        <taxon>Orobanchaceae</taxon>
        <taxon>Buchnereae</taxon>
        <taxon>Striga</taxon>
    </lineage>
</organism>
<dbReference type="PROSITE" id="PS50103">
    <property type="entry name" value="ZF_C3H1"/>
    <property type="match status" value="3"/>
</dbReference>
<dbReference type="Gene3D" id="3.30.1370.10">
    <property type="entry name" value="K Homology domain, type 1"/>
    <property type="match status" value="1"/>
</dbReference>
<dbReference type="PANTHER" id="PTHR12547:SF173">
    <property type="entry name" value="ZINC FINGER CCCH DOMAIN-CONTAINING PROTEIN 52"/>
    <property type="match status" value="1"/>
</dbReference>
<keyword evidence="4 6" id="KW-0862">Zinc</keyword>
<evidence type="ECO:0000259" key="7">
    <source>
        <dbReference type="PROSITE" id="PS50103"/>
    </source>
</evidence>
<evidence type="ECO:0000256" key="4">
    <source>
        <dbReference type="ARBA" id="ARBA00022833"/>
    </source>
</evidence>
<sequence>MSFARKRGRVDAVFSGNGGFKRSKEELDSFTSGGVGSKSKPCTKFFSTSGCTFGDTCHFLHYFPGYSAHTQLANSGGGNPLNTFPRNSAFSVDPSSATKTIPCKRINTPGGCRYGESCHFSHASVELSGPHNPRMMANSNFGVSANAKISVDATFAGAIIGKNGVNTRQICRETGVKLSIRDHESDPSKRNIELEGTFDQIKEASAMVRELLLNVTAANGSRAVGREVGPRSFKKVCEKFSRGLCTFGERCHFAHSA</sequence>
<dbReference type="Pfam" id="PF00642">
    <property type="entry name" value="zf-CCCH"/>
    <property type="match status" value="1"/>
</dbReference>
<feature type="zinc finger region" description="C3H1-type" evidence="6">
    <location>
        <begin position="97"/>
        <end position="125"/>
    </location>
</feature>
<dbReference type="Gene3D" id="3.30.1370.210">
    <property type="match status" value="1"/>
</dbReference>
<dbReference type="InterPro" id="IPR045877">
    <property type="entry name" value="ZFP36-like"/>
</dbReference>
<comment type="caution">
    <text evidence="8">The sequence shown here is derived from an EMBL/GenBank/DDBJ whole genome shotgun (WGS) entry which is preliminary data.</text>
</comment>
<dbReference type="GO" id="GO:0008270">
    <property type="term" value="F:zinc ion binding"/>
    <property type="evidence" value="ECO:0007669"/>
    <property type="project" value="UniProtKB-KW"/>
</dbReference>
<feature type="zinc finger region" description="C3H1-type" evidence="6">
    <location>
        <begin position="36"/>
        <end position="64"/>
    </location>
</feature>
<keyword evidence="9" id="KW-1185">Reference proteome</keyword>
<dbReference type="InterPro" id="IPR004088">
    <property type="entry name" value="KH_dom_type_1"/>
</dbReference>
<dbReference type="InterPro" id="IPR004087">
    <property type="entry name" value="KH_dom"/>
</dbReference>
<evidence type="ECO:0000256" key="3">
    <source>
        <dbReference type="ARBA" id="ARBA00022771"/>
    </source>
</evidence>
<name>A0A9N7N8Q3_STRHE</name>
<reference evidence="8" key="1">
    <citation type="submission" date="2019-12" db="EMBL/GenBank/DDBJ databases">
        <authorList>
            <person name="Scholes J."/>
        </authorList>
    </citation>
    <scope>NUCLEOTIDE SEQUENCE</scope>
</reference>
<evidence type="ECO:0000313" key="8">
    <source>
        <dbReference type="EMBL" id="CAA0827140.1"/>
    </source>
</evidence>
<dbReference type="InterPro" id="IPR036612">
    <property type="entry name" value="KH_dom_type_1_sf"/>
</dbReference>
<feature type="domain" description="C3H1-type" evidence="7">
    <location>
        <begin position="36"/>
        <end position="64"/>
    </location>
</feature>
<dbReference type="SUPFAM" id="SSF90229">
    <property type="entry name" value="CCCH zinc finger"/>
    <property type="match status" value="3"/>
</dbReference>
<dbReference type="SMART" id="SM00322">
    <property type="entry name" value="KH"/>
    <property type="match status" value="1"/>
</dbReference>
<keyword evidence="2" id="KW-0677">Repeat</keyword>
<dbReference type="InterPro" id="IPR036855">
    <property type="entry name" value="Znf_CCCH_sf"/>
</dbReference>
<gene>
    <name evidence="8" type="ORF">SHERM_22835</name>
</gene>
<dbReference type="Pfam" id="PF00013">
    <property type="entry name" value="KH_1"/>
    <property type="match status" value="1"/>
</dbReference>
<dbReference type="PROSITE" id="PS50084">
    <property type="entry name" value="KH_TYPE_1"/>
    <property type="match status" value="1"/>
</dbReference>
<accession>A0A9N7N8Q3</accession>
<dbReference type="AlphaFoldDB" id="A0A9N7N8Q3"/>
<dbReference type="InterPro" id="IPR000571">
    <property type="entry name" value="Znf_CCCH"/>
</dbReference>
<dbReference type="CDD" id="cd22464">
    <property type="entry name" value="KH-I_AtC3H36_like"/>
    <property type="match status" value="1"/>
</dbReference>
<feature type="domain" description="C3H1-type" evidence="7">
    <location>
        <begin position="231"/>
        <end position="257"/>
    </location>
</feature>
<protein>
    <submittedName>
        <fullName evidence="8">Zinc finger CCCH domain-containing protein 52</fullName>
    </submittedName>
</protein>
<proteinExistence type="predicted"/>
<evidence type="ECO:0000256" key="2">
    <source>
        <dbReference type="ARBA" id="ARBA00022737"/>
    </source>
</evidence>
<feature type="zinc finger region" description="C3H1-type" evidence="6">
    <location>
        <begin position="231"/>
        <end position="257"/>
    </location>
</feature>
<dbReference type="OrthoDB" id="410307at2759"/>
<dbReference type="Pfam" id="PF14608">
    <property type="entry name" value="zf-CCCH_2"/>
    <property type="match status" value="2"/>
</dbReference>
<evidence type="ECO:0000256" key="5">
    <source>
        <dbReference type="PROSITE-ProRule" id="PRU00117"/>
    </source>
</evidence>
<dbReference type="GO" id="GO:0003729">
    <property type="term" value="F:mRNA binding"/>
    <property type="evidence" value="ECO:0007669"/>
    <property type="project" value="InterPro"/>
</dbReference>
<evidence type="ECO:0000256" key="6">
    <source>
        <dbReference type="PROSITE-ProRule" id="PRU00723"/>
    </source>
</evidence>
<keyword evidence="3 6" id="KW-0863">Zinc-finger</keyword>
<dbReference type="PANTHER" id="PTHR12547">
    <property type="entry name" value="CCCH ZINC FINGER/TIS11-RELATED"/>
    <property type="match status" value="1"/>
</dbReference>
<dbReference type="SUPFAM" id="SSF54791">
    <property type="entry name" value="Eukaryotic type KH-domain (KH-domain type I)"/>
    <property type="match status" value="1"/>
</dbReference>
<dbReference type="SMART" id="SM00356">
    <property type="entry name" value="ZnF_C3H1"/>
    <property type="match status" value="3"/>
</dbReference>
<evidence type="ECO:0000313" key="9">
    <source>
        <dbReference type="Proteomes" id="UP001153555"/>
    </source>
</evidence>
<keyword evidence="1 6" id="KW-0479">Metal-binding</keyword>